<dbReference type="EMBL" id="JAATJH010000001">
    <property type="protein sequence ID" value="NJC25274.1"/>
    <property type="molecule type" value="Genomic_DNA"/>
</dbReference>
<gene>
    <name evidence="1" type="ORF">GGR27_000755</name>
</gene>
<accession>A0ABX0X8K1</accession>
<comment type="caution">
    <text evidence="1">The sequence shown here is derived from an EMBL/GenBank/DDBJ whole genome shotgun (WGS) entry which is preliminary data.</text>
</comment>
<reference evidence="1 2" key="1">
    <citation type="submission" date="2020-03" db="EMBL/GenBank/DDBJ databases">
        <title>Genomic Encyclopedia of Type Strains, Phase IV (KMG-IV): sequencing the most valuable type-strain genomes for metagenomic binning, comparative biology and taxonomic classification.</title>
        <authorList>
            <person name="Goeker M."/>
        </authorList>
    </citation>
    <scope>NUCLEOTIDE SEQUENCE [LARGE SCALE GENOMIC DNA]</scope>
    <source>
        <strain evidence="1 2">DSM 105096</strain>
    </source>
</reference>
<evidence type="ECO:0008006" key="3">
    <source>
        <dbReference type="Google" id="ProtNLM"/>
    </source>
</evidence>
<dbReference type="RefSeq" id="WP_168036035.1">
    <property type="nucleotide sequence ID" value="NZ_JAATJH010000001.1"/>
</dbReference>
<keyword evidence="2" id="KW-1185">Reference proteome</keyword>
<dbReference type="InterPro" id="IPR029068">
    <property type="entry name" value="Glyas_Bleomycin-R_OHBP_Dase"/>
</dbReference>
<sequence>MPLPDPTPFLTGLFNLLEQTPGQFDHLYLDHICYRVTSTPEYERLRTELSGANRLLIESNIGGRPIATFHLSHPFSFRGREISVLELPAPKMGSPYANGYEHVELVTDRPLIDFVVALTDDFGIDQKQLDTAGMKKARNRDVRLELAAGVSVKFHERSLAEVIATELSATNN</sequence>
<proteinExistence type="predicted"/>
<dbReference type="Proteomes" id="UP000770785">
    <property type="component" value="Unassembled WGS sequence"/>
</dbReference>
<dbReference type="Pfam" id="PF06185">
    <property type="entry name" value="YecM"/>
    <property type="match status" value="1"/>
</dbReference>
<dbReference type="Gene3D" id="3.10.180.10">
    <property type="entry name" value="2,3-Dihydroxybiphenyl 1,2-Dioxygenase, domain 1"/>
    <property type="match status" value="1"/>
</dbReference>
<dbReference type="SUPFAM" id="SSF54593">
    <property type="entry name" value="Glyoxalase/Bleomycin resistance protein/Dihydroxybiphenyl dioxygenase"/>
    <property type="match status" value="1"/>
</dbReference>
<dbReference type="InterPro" id="IPR010393">
    <property type="entry name" value="DUF991_YecM-like"/>
</dbReference>
<protein>
    <recommendedName>
        <fullName evidence="3">VOC family protein</fullName>
    </recommendedName>
</protein>
<evidence type="ECO:0000313" key="2">
    <source>
        <dbReference type="Proteomes" id="UP000770785"/>
    </source>
</evidence>
<name>A0ABX0X8K1_9BACT</name>
<dbReference type="PANTHER" id="PTHR37519">
    <property type="match status" value="1"/>
</dbReference>
<dbReference type="PANTHER" id="PTHR37519:SF1">
    <property type="entry name" value="DIHYDROXYBIPHENYL DIOXYGENASE DOMAIN-CONTAINING PROTEIN"/>
    <property type="match status" value="1"/>
</dbReference>
<evidence type="ECO:0000313" key="1">
    <source>
        <dbReference type="EMBL" id="NJC25274.1"/>
    </source>
</evidence>
<organism evidence="1 2">
    <name type="scientific">Neolewinella antarctica</name>
    <dbReference type="NCBI Taxonomy" id="442734"/>
    <lineage>
        <taxon>Bacteria</taxon>
        <taxon>Pseudomonadati</taxon>
        <taxon>Bacteroidota</taxon>
        <taxon>Saprospiria</taxon>
        <taxon>Saprospirales</taxon>
        <taxon>Lewinellaceae</taxon>
        <taxon>Neolewinella</taxon>
    </lineage>
</organism>